<feature type="transmembrane region" description="Helical" evidence="1">
    <location>
        <begin position="675"/>
        <end position="695"/>
    </location>
</feature>
<feature type="transmembrane region" description="Helical" evidence="1">
    <location>
        <begin position="603"/>
        <end position="628"/>
    </location>
</feature>
<reference evidence="4" key="1">
    <citation type="journal article" date="2023" name="Mol. Phylogenet. Evol.">
        <title>Genome-scale phylogeny and comparative genomics of the fungal order Sordariales.</title>
        <authorList>
            <person name="Hensen N."/>
            <person name="Bonometti L."/>
            <person name="Westerberg I."/>
            <person name="Brannstrom I.O."/>
            <person name="Guillou S."/>
            <person name="Cros-Aarteil S."/>
            <person name="Calhoun S."/>
            <person name="Haridas S."/>
            <person name="Kuo A."/>
            <person name="Mondo S."/>
            <person name="Pangilinan J."/>
            <person name="Riley R."/>
            <person name="LaButti K."/>
            <person name="Andreopoulos B."/>
            <person name="Lipzen A."/>
            <person name="Chen C."/>
            <person name="Yan M."/>
            <person name="Daum C."/>
            <person name="Ng V."/>
            <person name="Clum A."/>
            <person name="Steindorff A."/>
            <person name="Ohm R.A."/>
            <person name="Martin F."/>
            <person name="Silar P."/>
            <person name="Natvig D.O."/>
            <person name="Lalanne C."/>
            <person name="Gautier V."/>
            <person name="Ament-Velasquez S.L."/>
            <person name="Kruys A."/>
            <person name="Hutchinson M.I."/>
            <person name="Powell A.J."/>
            <person name="Barry K."/>
            <person name="Miller A.N."/>
            <person name="Grigoriev I.V."/>
            <person name="Debuchy R."/>
            <person name="Gladieux P."/>
            <person name="Hiltunen Thoren M."/>
            <person name="Johannesson H."/>
        </authorList>
    </citation>
    <scope>NUCLEOTIDE SEQUENCE [LARGE SCALE GENOMIC DNA]</scope>
    <source>
        <strain evidence="4">CBS 340.73</strain>
    </source>
</reference>
<feature type="transmembrane region" description="Helical" evidence="1">
    <location>
        <begin position="248"/>
        <end position="269"/>
    </location>
</feature>
<sequence length="827" mass="90434">MEIVIPPRDHGPSTYRYTWDENGEVEQVTRVREDLTTQEQRERIERLRRGRQTVQWPFQSMATETEISSPTVTSAPFGRRATWQPKRLRDDDEDSVERDIVPDYVINYIRGETPETVARRKRNGGKLGERGVDIEHQHRPHQSRVADFEGFFNDGSSSRPHTTDDEHQRMLEKQQGDNNNNSSRGWRRFMASGWRTGIAMNLVLSFLVLVVGFVCLMVGLARNRSLLTTAGQMPIFAGSCSTASNISWGLHALINVLVVVLIAGANYTFQILSSPTRSEVDAAHGRKRWLDIGIPSVRNFGHIQWTRSVLAVILLLAALATQIMYNAVITTSQPAADYKLVVVTQSFLKGAQFSNDTSNNAAMLSRLDILALQDQASRNELVNLTTTQCVQQFEGAFETTYSAALLVTNSNSQSSSLLQTLSAPTRINSGGVVDLSTVQYCLAQPNTGGGQTCSVNLDGPLLGIVVLLNLLTVLLISAVLFTRWSGEPLVTLGDALRSFLTEPDGMTKGCCLLSKHDVWQGRWGPNQNLGGIGRENCKYWVPRDHYWFHTPSSPRWVFVIFVWAICAGLAAAALAICVHADPNGKLSGFGAASPYTVITVPQYIAGGTGVVVLGALPQVLLGVLYLCVNGLLTTYWLSHESSLFALVHKPRALRVSNHPEGEQMTSLYLTLTRPVSWFLVVVFAGMGFAVSQSVFTTTIQGGSSASVVVFGFSGVGLLSVLAVLVLLAVVVLGLGFRRAPAAGSVNGQAIGNPLTLPAGSCSAVLSARCHPPLVEVRRQRRERREVGLENQKLVWGVVPPEGIGMNMSHCTYTARQASRLDMARSYA</sequence>
<dbReference type="Pfam" id="PF20163">
    <property type="entry name" value="DUF6536"/>
    <property type="match status" value="1"/>
</dbReference>
<keyword evidence="1" id="KW-0812">Transmembrane</keyword>
<dbReference type="InterPro" id="IPR046623">
    <property type="entry name" value="DUF6536"/>
</dbReference>
<feature type="transmembrane region" description="Helical" evidence="1">
    <location>
        <begin position="707"/>
        <end position="734"/>
    </location>
</feature>
<feature type="transmembrane region" description="Helical" evidence="1">
    <location>
        <begin position="461"/>
        <end position="481"/>
    </location>
</feature>
<dbReference type="EMBL" id="MU853753">
    <property type="protein sequence ID" value="KAK3946005.1"/>
    <property type="molecule type" value="Genomic_DNA"/>
</dbReference>
<keyword evidence="1" id="KW-1133">Transmembrane helix</keyword>
<keyword evidence="1" id="KW-0472">Membrane</keyword>
<gene>
    <name evidence="3" type="ORF">QBC46DRAFT_370559</name>
</gene>
<keyword evidence="4" id="KW-1185">Reference proteome</keyword>
<dbReference type="PANTHER" id="PTHR35395">
    <property type="entry name" value="DUF6536 DOMAIN-CONTAINING PROTEIN"/>
    <property type="match status" value="1"/>
</dbReference>
<dbReference type="PANTHER" id="PTHR35395:SF1">
    <property type="entry name" value="DUF6536 DOMAIN-CONTAINING PROTEIN"/>
    <property type="match status" value="1"/>
</dbReference>
<dbReference type="AlphaFoldDB" id="A0AAN6NI83"/>
<comment type="caution">
    <text evidence="3">The sequence shown here is derived from an EMBL/GenBank/DDBJ whole genome shotgun (WGS) entry which is preliminary data.</text>
</comment>
<feature type="transmembrane region" description="Helical" evidence="1">
    <location>
        <begin position="198"/>
        <end position="221"/>
    </location>
</feature>
<evidence type="ECO:0000313" key="4">
    <source>
        <dbReference type="Proteomes" id="UP001303473"/>
    </source>
</evidence>
<evidence type="ECO:0000313" key="3">
    <source>
        <dbReference type="EMBL" id="KAK3946005.1"/>
    </source>
</evidence>
<name>A0AAN6NI83_9PEZI</name>
<accession>A0AAN6NI83</accession>
<protein>
    <recommendedName>
        <fullName evidence="2">DUF6536 domain-containing protein</fullName>
    </recommendedName>
</protein>
<proteinExistence type="predicted"/>
<feature type="transmembrane region" description="Helical" evidence="1">
    <location>
        <begin position="308"/>
        <end position="325"/>
    </location>
</feature>
<feature type="domain" description="DUF6536" evidence="2">
    <location>
        <begin position="194"/>
        <end position="348"/>
    </location>
</feature>
<evidence type="ECO:0000259" key="2">
    <source>
        <dbReference type="Pfam" id="PF20163"/>
    </source>
</evidence>
<evidence type="ECO:0000256" key="1">
    <source>
        <dbReference type="SAM" id="Phobius"/>
    </source>
</evidence>
<dbReference type="Proteomes" id="UP001303473">
    <property type="component" value="Unassembled WGS sequence"/>
</dbReference>
<organism evidence="3 4">
    <name type="scientific">Diplogelasinospora grovesii</name>
    <dbReference type="NCBI Taxonomy" id="303347"/>
    <lineage>
        <taxon>Eukaryota</taxon>
        <taxon>Fungi</taxon>
        <taxon>Dikarya</taxon>
        <taxon>Ascomycota</taxon>
        <taxon>Pezizomycotina</taxon>
        <taxon>Sordariomycetes</taxon>
        <taxon>Sordariomycetidae</taxon>
        <taxon>Sordariales</taxon>
        <taxon>Diplogelasinosporaceae</taxon>
        <taxon>Diplogelasinospora</taxon>
    </lineage>
</organism>
<feature type="transmembrane region" description="Helical" evidence="1">
    <location>
        <begin position="556"/>
        <end position="576"/>
    </location>
</feature>